<proteinExistence type="predicted"/>
<dbReference type="PANTHER" id="PTHR14614">
    <property type="entry name" value="HEPATOCELLULAR CARCINOMA-ASSOCIATED ANTIGEN"/>
    <property type="match status" value="1"/>
</dbReference>
<dbReference type="EMBL" id="CM000780">
    <property type="protein sequence ID" value="AQK55432.1"/>
    <property type="molecule type" value="Genomic_DNA"/>
</dbReference>
<dbReference type="PANTHER" id="PTHR14614:SF98">
    <property type="entry name" value="S-ADENOSYL-L-METHIONINE-DEPENDENT METHYLTRANSFERASES SUPERFAMILY PROTEIN"/>
    <property type="match status" value="1"/>
</dbReference>
<dbReference type="InterPro" id="IPR019410">
    <property type="entry name" value="Methyltransf_16"/>
</dbReference>
<dbReference type="ExpressionAtlas" id="A0A1D6QAT7">
    <property type="expression patterns" value="baseline and differential"/>
</dbReference>
<dbReference type="InterPro" id="IPR029063">
    <property type="entry name" value="SAM-dependent_MTases_sf"/>
</dbReference>
<dbReference type="Gene3D" id="3.40.50.150">
    <property type="entry name" value="Vaccinia Virus protein VP39"/>
    <property type="match status" value="1"/>
</dbReference>
<sequence>MGFGAQTNTWLHFSLFLIFVSCTAHGDYRLNSPNTSAISLEVMGHRLHISQDPNSKHLGTTVWDASMVFVKFLEKNSRKGRFCPSKLKGKRVIELGAGCGLAGFGMTLLGCDVTTTDQVEVLPLLMRNVERNRSWISQSNSDTDTIGSITVAELDWGNKEHIKAVEPPFDYIIGTDVVSLVMQCLESSELCLSNNKPYLLSGHASFHAACHLTIFAYYLVHYLARIYCHGKYIATHVTLS</sequence>
<name>A0A1D6QAT7_MAIZE</name>
<protein>
    <submittedName>
        <fullName evidence="1">Tumor protein</fullName>
    </submittedName>
</protein>
<dbReference type="AlphaFoldDB" id="A0A1D6QAT7"/>
<organism evidence="1">
    <name type="scientific">Zea mays</name>
    <name type="common">Maize</name>
    <dbReference type="NCBI Taxonomy" id="4577"/>
    <lineage>
        <taxon>Eukaryota</taxon>
        <taxon>Viridiplantae</taxon>
        <taxon>Streptophyta</taxon>
        <taxon>Embryophyta</taxon>
        <taxon>Tracheophyta</taxon>
        <taxon>Spermatophyta</taxon>
        <taxon>Magnoliopsida</taxon>
        <taxon>Liliopsida</taxon>
        <taxon>Poales</taxon>
        <taxon>Poaceae</taxon>
        <taxon>PACMAD clade</taxon>
        <taxon>Panicoideae</taxon>
        <taxon>Andropogonodae</taxon>
        <taxon>Andropogoneae</taxon>
        <taxon>Tripsacinae</taxon>
        <taxon>Zea</taxon>
    </lineage>
</organism>
<dbReference type="Pfam" id="PF10294">
    <property type="entry name" value="Methyltransf_16"/>
    <property type="match status" value="1"/>
</dbReference>
<gene>
    <name evidence="1" type="ORF">ZEAMMB73_Zm00001d051906</name>
</gene>
<reference evidence="1" key="1">
    <citation type="submission" date="2015-12" db="EMBL/GenBank/DDBJ databases">
        <title>Update maize B73 reference genome by single molecule sequencing technologies.</title>
        <authorList>
            <consortium name="Maize Genome Sequencing Project"/>
            <person name="Ware D."/>
        </authorList>
    </citation>
    <scope>NUCLEOTIDE SEQUENCE</scope>
    <source>
        <tissue evidence="1">Seedling</tissue>
    </source>
</reference>
<dbReference type="SUPFAM" id="SSF53335">
    <property type="entry name" value="S-adenosyl-L-methionine-dependent methyltransferases"/>
    <property type="match status" value="1"/>
</dbReference>
<accession>A0A1D6QAT7</accession>
<evidence type="ECO:0000313" key="1">
    <source>
        <dbReference type="EMBL" id="AQK55432.1"/>
    </source>
</evidence>